<proteinExistence type="predicted"/>
<keyword evidence="2" id="KW-1185">Reference proteome</keyword>
<organism evidence="1 2">
    <name type="scientific">Argiope bruennichi</name>
    <name type="common">Wasp spider</name>
    <name type="synonym">Aranea bruennichi</name>
    <dbReference type="NCBI Taxonomy" id="94029"/>
    <lineage>
        <taxon>Eukaryota</taxon>
        <taxon>Metazoa</taxon>
        <taxon>Ecdysozoa</taxon>
        <taxon>Arthropoda</taxon>
        <taxon>Chelicerata</taxon>
        <taxon>Arachnida</taxon>
        <taxon>Araneae</taxon>
        <taxon>Araneomorphae</taxon>
        <taxon>Entelegynae</taxon>
        <taxon>Araneoidea</taxon>
        <taxon>Araneidae</taxon>
        <taxon>Argiope</taxon>
    </lineage>
</organism>
<reference evidence="1" key="1">
    <citation type="journal article" date="2020" name="bioRxiv">
        <title>Chromosome-level reference genome of the European wasp spider Argiope bruennichi: a resource for studies on range expansion and evolutionary adaptation.</title>
        <authorList>
            <person name="Sheffer M.M."/>
            <person name="Hoppe A."/>
            <person name="Krehenwinkel H."/>
            <person name="Uhl G."/>
            <person name="Kuss A.W."/>
            <person name="Jensen L."/>
            <person name="Jensen C."/>
            <person name="Gillespie R.G."/>
            <person name="Hoff K.J."/>
            <person name="Prost S."/>
        </authorList>
    </citation>
    <scope>NUCLEOTIDE SEQUENCE</scope>
</reference>
<dbReference type="EMBL" id="JABXBU010000015">
    <property type="protein sequence ID" value="KAF8787551.1"/>
    <property type="molecule type" value="Genomic_DNA"/>
</dbReference>
<reference evidence="1" key="2">
    <citation type="submission" date="2020-06" db="EMBL/GenBank/DDBJ databases">
        <authorList>
            <person name="Sheffer M."/>
        </authorList>
    </citation>
    <scope>NUCLEOTIDE SEQUENCE</scope>
</reference>
<name>A0A8T0F9I1_ARGBR</name>
<dbReference type="Proteomes" id="UP000807504">
    <property type="component" value="Unassembled WGS sequence"/>
</dbReference>
<comment type="caution">
    <text evidence="1">The sequence shown here is derived from an EMBL/GenBank/DDBJ whole genome shotgun (WGS) entry which is preliminary data.</text>
</comment>
<protein>
    <submittedName>
        <fullName evidence="1">Uncharacterized protein</fullName>
    </submittedName>
</protein>
<sequence>MDVSEDTFASDIVSLVMAHYFPNEKSDTSSSSLPIELRKRISYIVENCKLEIFFLFTREFGESSLDIKNEEYSHIMSELLNDFCVDSFDAYGFLWFCILSSCYAALAIMRNCSNSVDESTRVINDCMKDLKLKDCFTDESWKDIEVAAGKHMFVKMIENLQWNESEFSIQILESGVRNLKLLWIFQWFPIVYLIDLHLQNVHQRVFHWLYNHFLHNAHNQPMLL</sequence>
<dbReference type="AlphaFoldDB" id="A0A8T0F9I1"/>
<gene>
    <name evidence="1" type="ORF">HNY73_009134</name>
</gene>
<evidence type="ECO:0000313" key="2">
    <source>
        <dbReference type="Proteomes" id="UP000807504"/>
    </source>
</evidence>
<evidence type="ECO:0000313" key="1">
    <source>
        <dbReference type="EMBL" id="KAF8787551.1"/>
    </source>
</evidence>
<accession>A0A8T0F9I1</accession>